<organism evidence="2 3">
    <name type="scientific">Paenibacillus pabuli</name>
    <dbReference type="NCBI Taxonomy" id="1472"/>
    <lineage>
        <taxon>Bacteria</taxon>
        <taxon>Bacillati</taxon>
        <taxon>Bacillota</taxon>
        <taxon>Bacilli</taxon>
        <taxon>Bacillales</taxon>
        <taxon>Paenibacillaceae</taxon>
        <taxon>Paenibacillus</taxon>
    </lineage>
</organism>
<dbReference type="InterPro" id="IPR001646">
    <property type="entry name" value="5peptide_repeat"/>
</dbReference>
<dbReference type="Proteomes" id="UP000247078">
    <property type="component" value="Unassembled WGS sequence"/>
</dbReference>
<name>A0A855Y7X4_9BACL</name>
<evidence type="ECO:0000313" key="3">
    <source>
        <dbReference type="Proteomes" id="UP000247078"/>
    </source>
</evidence>
<dbReference type="PANTHER" id="PTHR43792">
    <property type="entry name" value="GNAT FAMILY, PUTATIVE (AFU_ORTHOLOGUE AFUA_3G00765)-RELATED-RELATED"/>
    <property type="match status" value="1"/>
</dbReference>
<dbReference type="SUPFAM" id="SSF141571">
    <property type="entry name" value="Pentapeptide repeat-like"/>
    <property type="match status" value="1"/>
</dbReference>
<dbReference type="SUPFAM" id="SSF55729">
    <property type="entry name" value="Acyl-CoA N-acyltransferases (Nat)"/>
    <property type="match status" value="2"/>
</dbReference>
<dbReference type="Pfam" id="PF00805">
    <property type="entry name" value="Pentapeptide"/>
    <property type="match status" value="1"/>
</dbReference>
<dbReference type="GO" id="GO:0016747">
    <property type="term" value="F:acyltransferase activity, transferring groups other than amino-acyl groups"/>
    <property type="evidence" value="ECO:0007669"/>
    <property type="project" value="InterPro"/>
</dbReference>
<dbReference type="Gene3D" id="3.40.630.30">
    <property type="match status" value="2"/>
</dbReference>
<dbReference type="PROSITE" id="PS51186">
    <property type="entry name" value="GNAT"/>
    <property type="match status" value="2"/>
</dbReference>
<dbReference type="Gene3D" id="2.160.20.80">
    <property type="entry name" value="E3 ubiquitin-protein ligase SopA"/>
    <property type="match status" value="1"/>
</dbReference>
<proteinExistence type="predicted"/>
<accession>A0A855Y7X4</accession>
<gene>
    <name evidence="2" type="ORF">DET56_108217</name>
</gene>
<dbReference type="InterPro" id="IPR016181">
    <property type="entry name" value="Acyl_CoA_acyltransferase"/>
</dbReference>
<feature type="domain" description="N-acetyltransferase" evidence="1">
    <location>
        <begin position="12"/>
        <end position="177"/>
    </location>
</feature>
<evidence type="ECO:0000259" key="1">
    <source>
        <dbReference type="PROSITE" id="PS51186"/>
    </source>
</evidence>
<comment type="caution">
    <text evidence="2">The sequence shown here is derived from an EMBL/GenBank/DDBJ whole genome shotgun (WGS) entry which is preliminary data.</text>
</comment>
<dbReference type="Pfam" id="PF13302">
    <property type="entry name" value="Acetyltransf_3"/>
    <property type="match status" value="1"/>
</dbReference>
<keyword evidence="2" id="KW-0808">Transferase</keyword>
<feature type="domain" description="N-acetyltransferase" evidence="1">
    <location>
        <begin position="190"/>
        <end position="353"/>
    </location>
</feature>
<dbReference type="InterPro" id="IPR000182">
    <property type="entry name" value="GNAT_dom"/>
</dbReference>
<dbReference type="EMBL" id="QGTZ01000008">
    <property type="protein sequence ID" value="PWW38024.1"/>
    <property type="molecule type" value="Genomic_DNA"/>
</dbReference>
<dbReference type="RefSeq" id="WP_110000492.1">
    <property type="nucleotide sequence ID" value="NZ_QGTZ01000008.1"/>
</dbReference>
<reference evidence="2 3" key="1">
    <citation type="submission" date="2018-05" db="EMBL/GenBank/DDBJ databases">
        <title>Freshwater and sediment microbial communities from various areas in North America, analyzing microbe dynamics in response to fracking.</title>
        <authorList>
            <person name="Lamendella R."/>
        </authorList>
    </citation>
    <scope>NUCLEOTIDE SEQUENCE [LARGE SCALE GENOMIC DNA]</scope>
    <source>
        <strain evidence="2 3">DB-3</strain>
    </source>
</reference>
<sequence>MKSQLTIQSSSITLRPLTLEDQDALYALTRQPEITDILPEWRMTEEQLHGFLQFVVGSYEQFDPKDVRVMLAVVHNKDQQIIGWCGVFPNDMLDRDDREVAYAISRDYRNKGYITEAVNALTTYLFENTLLDRIVGIVKPFNQPSRKVLEHAGFRYVSRRKLSDQADYDYFERYKVQPAPASSLGLRSQVQLRRACQEDAKVLTEICTRAFDHAIRVWAKGDTVPDSNLCPPGYSSIRMHSYVIREWDYYVIEWDGCTIGGVSVNVLGSRHARLDKIFIDPVCHSRGIGSQVIRLVEAEYPEIGVWKLETSGRQRDNHHFYEKMCYICLYASEDEYGYEKIITIEPVIQLPSEELSNVQGETVTEFYQADLDSVRFSTSNLRDIRMTDCNLSGGKFTNLNMTSILLADLRLTESKVEFCALDGVHFQDAHLGRDRVPMRWEHCDLKGSHFNDCDLSNVQLEQCQVAGMKINGVAVEELLAAYESMKANR</sequence>
<dbReference type="Pfam" id="PF00583">
    <property type="entry name" value="Acetyltransf_1"/>
    <property type="match status" value="1"/>
</dbReference>
<evidence type="ECO:0000313" key="2">
    <source>
        <dbReference type="EMBL" id="PWW38024.1"/>
    </source>
</evidence>
<dbReference type="AlphaFoldDB" id="A0A855Y7X4"/>
<dbReference type="InterPro" id="IPR051531">
    <property type="entry name" value="N-acetyltransferase"/>
</dbReference>
<protein>
    <submittedName>
        <fullName evidence="2">RimJ/RimL family protein N-acetyltransferase</fullName>
    </submittedName>
</protein>
<dbReference type="CDD" id="cd04301">
    <property type="entry name" value="NAT_SF"/>
    <property type="match status" value="1"/>
</dbReference>